<dbReference type="Pfam" id="PF11799">
    <property type="entry name" value="IMS_C"/>
    <property type="match status" value="1"/>
</dbReference>
<dbReference type="InterPro" id="IPR041298">
    <property type="entry name" value="UBZ3"/>
</dbReference>
<proteinExistence type="predicted"/>
<evidence type="ECO:0000256" key="3">
    <source>
        <dbReference type="ARBA" id="ARBA00022723"/>
    </source>
</evidence>
<dbReference type="Gene3D" id="1.10.150.20">
    <property type="entry name" value="5' to 3' exonuclease, C-terminal subdomain"/>
    <property type="match status" value="1"/>
</dbReference>
<dbReference type="FunFam" id="1.10.150.20:FF:000014">
    <property type="entry name" value="Polymerase (DNA directed), eta"/>
    <property type="match status" value="1"/>
</dbReference>
<dbReference type="PANTHER" id="PTHR45873">
    <property type="entry name" value="DNA POLYMERASE ETA"/>
    <property type="match status" value="1"/>
</dbReference>
<dbReference type="GO" id="GO:0009314">
    <property type="term" value="P:response to radiation"/>
    <property type="evidence" value="ECO:0007669"/>
    <property type="project" value="TreeGrafter"/>
</dbReference>
<evidence type="ECO:0000256" key="1">
    <source>
        <dbReference type="ARBA" id="ARBA00004123"/>
    </source>
</evidence>
<dbReference type="GO" id="GO:0008270">
    <property type="term" value="F:zinc ion binding"/>
    <property type="evidence" value="ECO:0007669"/>
    <property type="project" value="UniProtKB-KW"/>
</dbReference>
<dbReference type="EMBL" id="MLYV02000368">
    <property type="protein sequence ID" value="PSS05518.1"/>
    <property type="molecule type" value="Genomic_DNA"/>
</dbReference>
<dbReference type="OrthoDB" id="5723at2759"/>
<reference evidence="13 14" key="1">
    <citation type="submission" date="2018-02" db="EMBL/GenBank/DDBJ databases">
        <title>Genome sequence of the basidiomycete white-rot fungus Phlebia centrifuga.</title>
        <authorList>
            <person name="Granchi Z."/>
            <person name="Peng M."/>
            <person name="de Vries R.P."/>
            <person name="Hilden K."/>
            <person name="Makela M.R."/>
            <person name="Grigoriev I."/>
            <person name="Riley R."/>
        </authorList>
    </citation>
    <scope>NUCLEOTIDE SEQUENCE [LARGE SCALE GENOMIC DNA]</scope>
    <source>
        <strain evidence="13 14">FBCC195</strain>
    </source>
</reference>
<keyword evidence="4" id="KW-0227">DNA damage</keyword>
<evidence type="ECO:0000256" key="10">
    <source>
        <dbReference type="SAM" id="MobiDB-lite"/>
    </source>
</evidence>
<feature type="domain" description="UBZ3-type" evidence="12">
    <location>
        <begin position="444"/>
        <end position="506"/>
    </location>
</feature>
<dbReference type="GO" id="GO:0003684">
    <property type="term" value="F:damaged DNA binding"/>
    <property type="evidence" value="ECO:0007669"/>
    <property type="project" value="InterPro"/>
</dbReference>
<evidence type="ECO:0000313" key="13">
    <source>
        <dbReference type="EMBL" id="PSS05518.1"/>
    </source>
</evidence>
<dbReference type="Pfam" id="PF00817">
    <property type="entry name" value="IMS"/>
    <property type="match status" value="1"/>
</dbReference>
<keyword evidence="3" id="KW-0479">Metal-binding</keyword>
<evidence type="ECO:0000256" key="8">
    <source>
        <dbReference type="ARBA" id="ARBA00023242"/>
    </source>
</evidence>
<dbReference type="GO" id="GO:0070987">
    <property type="term" value="P:error-free translesion synthesis"/>
    <property type="evidence" value="ECO:0007669"/>
    <property type="project" value="UniProtKB-ARBA"/>
</dbReference>
<keyword evidence="7" id="KW-0234">DNA repair</keyword>
<dbReference type="GO" id="GO:0003887">
    <property type="term" value="F:DNA-directed DNA polymerase activity"/>
    <property type="evidence" value="ECO:0007669"/>
    <property type="project" value="TreeGrafter"/>
</dbReference>
<feature type="region of interest" description="Disordered" evidence="10">
    <location>
        <begin position="408"/>
        <end position="429"/>
    </location>
</feature>
<dbReference type="PROSITE" id="PS50173">
    <property type="entry name" value="UMUC"/>
    <property type="match status" value="1"/>
</dbReference>
<dbReference type="GO" id="GO:0035861">
    <property type="term" value="C:site of double-strand break"/>
    <property type="evidence" value="ECO:0007669"/>
    <property type="project" value="TreeGrafter"/>
</dbReference>
<dbReference type="GO" id="GO:0006281">
    <property type="term" value="P:DNA repair"/>
    <property type="evidence" value="ECO:0007669"/>
    <property type="project" value="UniProtKB-KW"/>
</dbReference>
<dbReference type="InterPro" id="IPR017961">
    <property type="entry name" value="DNA_pol_Y-fam_little_finger"/>
</dbReference>
<evidence type="ECO:0000256" key="6">
    <source>
        <dbReference type="ARBA" id="ARBA00022833"/>
    </source>
</evidence>
<name>A0A2R6QBK3_9APHY</name>
<dbReference type="InterPro" id="IPR001126">
    <property type="entry name" value="UmuC"/>
</dbReference>
<dbReference type="PANTHER" id="PTHR45873:SF1">
    <property type="entry name" value="DNA POLYMERASE ETA"/>
    <property type="match status" value="1"/>
</dbReference>
<dbReference type="InterPro" id="IPR036775">
    <property type="entry name" value="DNA_pol_Y-fam_lit_finger_sf"/>
</dbReference>
<feature type="domain" description="UmuC" evidence="11">
    <location>
        <begin position="1"/>
        <end position="152"/>
    </location>
</feature>
<feature type="compositionally biased region" description="Basic and acidic residues" evidence="10">
    <location>
        <begin position="95"/>
        <end position="104"/>
    </location>
</feature>
<dbReference type="GO" id="GO:0005634">
    <property type="term" value="C:nucleus"/>
    <property type="evidence" value="ECO:0007669"/>
    <property type="project" value="UniProtKB-SubCell"/>
</dbReference>
<evidence type="ECO:0000259" key="11">
    <source>
        <dbReference type="PROSITE" id="PS50173"/>
    </source>
</evidence>
<keyword evidence="5" id="KW-0863">Zinc-finger</keyword>
<feature type="region of interest" description="Disordered" evidence="10">
    <location>
        <begin position="42"/>
        <end position="109"/>
    </location>
</feature>
<organism evidence="13 14">
    <name type="scientific">Hermanssonia centrifuga</name>
    <dbReference type="NCBI Taxonomy" id="98765"/>
    <lineage>
        <taxon>Eukaryota</taxon>
        <taxon>Fungi</taxon>
        <taxon>Dikarya</taxon>
        <taxon>Basidiomycota</taxon>
        <taxon>Agaricomycotina</taxon>
        <taxon>Agaricomycetes</taxon>
        <taxon>Polyporales</taxon>
        <taxon>Meruliaceae</taxon>
        <taxon>Hermanssonia</taxon>
    </lineage>
</organism>
<dbReference type="GO" id="GO:0042276">
    <property type="term" value="P:error-prone translesion synthesis"/>
    <property type="evidence" value="ECO:0007669"/>
    <property type="project" value="TreeGrafter"/>
</dbReference>
<dbReference type="STRING" id="98765.A0A2R6QBK3"/>
<dbReference type="PROSITE" id="PS51907">
    <property type="entry name" value="ZF_UBZ3"/>
    <property type="match status" value="1"/>
</dbReference>
<dbReference type="SUPFAM" id="SSF100879">
    <property type="entry name" value="Lesion bypass DNA polymerase (Y-family), little finger domain"/>
    <property type="match status" value="1"/>
</dbReference>
<keyword evidence="14" id="KW-1185">Reference proteome</keyword>
<dbReference type="SUPFAM" id="SSF56672">
    <property type="entry name" value="DNA/RNA polymerases"/>
    <property type="match status" value="1"/>
</dbReference>
<dbReference type="InterPro" id="IPR043128">
    <property type="entry name" value="Rev_trsase/Diguanyl_cyclase"/>
</dbReference>
<evidence type="ECO:0000259" key="12">
    <source>
        <dbReference type="PROSITE" id="PS51907"/>
    </source>
</evidence>
<evidence type="ECO:0000313" key="14">
    <source>
        <dbReference type="Proteomes" id="UP000186601"/>
    </source>
</evidence>
<accession>A0A2R6QBK3</accession>
<keyword evidence="2" id="KW-0808">Transferase</keyword>
<evidence type="ECO:0000256" key="5">
    <source>
        <dbReference type="ARBA" id="ARBA00022771"/>
    </source>
</evidence>
<evidence type="ECO:0000256" key="2">
    <source>
        <dbReference type="ARBA" id="ARBA00022679"/>
    </source>
</evidence>
<dbReference type="GO" id="GO:0005657">
    <property type="term" value="C:replication fork"/>
    <property type="evidence" value="ECO:0007669"/>
    <property type="project" value="TreeGrafter"/>
</dbReference>
<dbReference type="InterPro" id="IPR043502">
    <property type="entry name" value="DNA/RNA_pol_sf"/>
</dbReference>
<sequence length="555" mass="61337">MFKEGLPTGEVEKASIDEAFIDFTRPVREEILKRYPYLAEVPPDAVQGKDSPLPPPPPLSWDGLSTVIPVHPPPSDDAKESGNGSEDNSQSKTPEILKNRKDTQEPDYPTTWHDVALSIGAELMSKIRQDIHTKLGYTTSAGIARNKFLAKIRFLGGKLGVALAQEYDVSTVGDLLTVNLDEMQNKFGEESIWVWEILRGIDRTEVKEKPPITKSMLASKNLPHPIVKASQGHHWIRVLAAELALRLKEAREAIPALWPRSIVLHVRQGAWLLLFDRCFEPVLLRVNYVSAPFVVVCPGYDGFRSKQAPFQFTKDISVDIIAGAGDKLWKELVGTESSRATPMKITNVSLSFSGMESVGSGQKRIEGFLNFSTKPPSTTGEVSIPVGYDPVVNSNVILKRKRTSSLDTDMRENNDVPMNVGKEDDNSMPQALPTVMATTGTAKEKMVSFLCERCNKRIALSKEFTTTLGIGGDRNESDLDDEIKEALSKLRGEHDDFHFAQDLAANQEAGNGRATIIRPAEIGTANKKLKTKKGTATRIDSKDKQKGIAKFFTQQ</sequence>
<comment type="caution">
    <text evidence="13">The sequence shown here is derived from an EMBL/GenBank/DDBJ whole genome shotgun (WGS) entry which is preliminary data.</text>
</comment>
<gene>
    <name evidence="13" type="ORF">PHLCEN_2v3800</name>
</gene>
<dbReference type="InterPro" id="IPR052230">
    <property type="entry name" value="DNA_polymerase_eta"/>
</dbReference>
<dbReference type="Gene3D" id="3.30.1490.100">
    <property type="entry name" value="DNA polymerase, Y-family, little finger domain"/>
    <property type="match status" value="1"/>
</dbReference>
<feature type="compositionally biased region" description="Polar residues" evidence="10">
    <location>
        <begin position="82"/>
        <end position="93"/>
    </location>
</feature>
<keyword evidence="8" id="KW-0539">Nucleus</keyword>
<protein>
    <recommendedName>
        <fullName evidence="9">DNA polymerase eta</fullName>
    </recommendedName>
</protein>
<dbReference type="Proteomes" id="UP000186601">
    <property type="component" value="Unassembled WGS sequence"/>
</dbReference>
<evidence type="ECO:0000256" key="4">
    <source>
        <dbReference type="ARBA" id="ARBA00022763"/>
    </source>
</evidence>
<dbReference type="AlphaFoldDB" id="A0A2R6QBK3"/>
<comment type="subcellular location">
    <subcellularLocation>
        <location evidence="1">Nucleus</location>
    </subcellularLocation>
</comment>
<evidence type="ECO:0000256" key="9">
    <source>
        <dbReference type="ARBA" id="ARBA00044975"/>
    </source>
</evidence>
<evidence type="ECO:0000256" key="7">
    <source>
        <dbReference type="ARBA" id="ARBA00023204"/>
    </source>
</evidence>
<dbReference type="Gene3D" id="3.30.70.270">
    <property type="match status" value="1"/>
</dbReference>
<keyword evidence="6" id="KW-0862">Zinc</keyword>